<keyword evidence="8" id="KW-1185">Reference proteome</keyword>
<feature type="domain" description="RING-type" evidence="6">
    <location>
        <begin position="262"/>
        <end position="297"/>
    </location>
</feature>
<dbReference type="Proteomes" id="UP000326396">
    <property type="component" value="Linkage Group LG12"/>
</dbReference>
<keyword evidence="3" id="KW-0862">Zinc</keyword>
<gene>
    <name evidence="7" type="ORF">E3N88_08647</name>
</gene>
<dbReference type="InterPro" id="IPR001841">
    <property type="entry name" value="Znf_RING"/>
</dbReference>
<feature type="coiled-coil region" evidence="5">
    <location>
        <begin position="195"/>
        <end position="222"/>
    </location>
</feature>
<dbReference type="GO" id="GO:0043067">
    <property type="term" value="P:regulation of programmed cell death"/>
    <property type="evidence" value="ECO:0007669"/>
    <property type="project" value="TreeGrafter"/>
</dbReference>
<evidence type="ECO:0000256" key="1">
    <source>
        <dbReference type="ARBA" id="ARBA00022723"/>
    </source>
</evidence>
<dbReference type="CDD" id="cd16649">
    <property type="entry name" value="mRING-HC-C3HC5_CGRF1-like"/>
    <property type="match status" value="1"/>
</dbReference>
<evidence type="ECO:0000313" key="7">
    <source>
        <dbReference type="EMBL" id="KAD6453941.1"/>
    </source>
</evidence>
<keyword evidence="2 4" id="KW-0863">Zinc-finger</keyword>
<comment type="caution">
    <text evidence="7">The sequence shown here is derived from an EMBL/GenBank/DDBJ whole genome shotgun (WGS) entry which is preliminary data.</text>
</comment>
<dbReference type="PANTHER" id="PTHR42647:SF45">
    <property type="entry name" value="TRANSCRIPTION FACTOR C2H2 FAMILY"/>
    <property type="match status" value="1"/>
</dbReference>
<accession>A0A5N6PIR6</accession>
<proteinExistence type="predicted"/>
<evidence type="ECO:0000256" key="4">
    <source>
        <dbReference type="PROSITE-ProRule" id="PRU00175"/>
    </source>
</evidence>
<dbReference type="AlphaFoldDB" id="A0A5N6PIR6"/>
<dbReference type="Gene3D" id="3.30.40.10">
    <property type="entry name" value="Zinc/RING finger domain, C3HC4 (zinc finger)"/>
    <property type="match status" value="1"/>
</dbReference>
<dbReference type="PROSITE" id="PS50089">
    <property type="entry name" value="ZF_RING_2"/>
    <property type="match status" value="1"/>
</dbReference>
<evidence type="ECO:0000259" key="6">
    <source>
        <dbReference type="PROSITE" id="PS50089"/>
    </source>
</evidence>
<evidence type="ECO:0000256" key="2">
    <source>
        <dbReference type="ARBA" id="ARBA00022771"/>
    </source>
</evidence>
<evidence type="ECO:0000256" key="3">
    <source>
        <dbReference type="ARBA" id="ARBA00022833"/>
    </source>
</evidence>
<evidence type="ECO:0000313" key="8">
    <source>
        <dbReference type="Proteomes" id="UP000326396"/>
    </source>
</evidence>
<dbReference type="GO" id="GO:0008270">
    <property type="term" value="F:zinc ion binding"/>
    <property type="evidence" value="ECO:0007669"/>
    <property type="project" value="UniProtKB-KW"/>
</dbReference>
<evidence type="ECO:0000256" key="5">
    <source>
        <dbReference type="SAM" id="Coils"/>
    </source>
</evidence>
<dbReference type="EMBL" id="SZYD01000004">
    <property type="protein sequence ID" value="KAD6453941.1"/>
    <property type="molecule type" value="Genomic_DNA"/>
</dbReference>
<dbReference type="OrthoDB" id="1711136at2759"/>
<protein>
    <recommendedName>
        <fullName evidence="6">RING-type domain-containing protein</fullName>
    </recommendedName>
</protein>
<dbReference type="PANTHER" id="PTHR42647">
    <property type="entry name" value="SBP (S-RIBONUCLEASE BINDING PROTEIN) FAMILY PROTEIN"/>
    <property type="match status" value="1"/>
</dbReference>
<reference evidence="7 8" key="1">
    <citation type="submission" date="2019-05" db="EMBL/GenBank/DDBJ databases">
        <title>Mikania micrantha, genome provides insights into the molecular mechanism of rapid growth.</title>
        <authorList>
            <person name="Liu B."/>
        </authorList>
    </citation>
    <scope>NUCLEOTIDE SEQUENCE [LARGE SCALE GENOMIC DNA]</scope>
    <source>
        <strain evidence="7">NLD-2019</strain>
        <tissue evidence="7">Leaf</tissue>
    </source>
</reference>
<organism evidence="7 8">
    <name type="scientific">Mikania micrantha</name>
    <name type="common">bitter vine</name>
    <dbReference type="NCBI Taxonomy" id="192012"/>
    <lineage>
        <taxon>Eukaryota</taxon>
        <taxon>Viridiplantae</taxon>
        <taxon>Streptophyta</taxon>
        <taxon>Embryophyta</taxon>
        <taxon>Tracheophyta</taxon>
        <taxon>Spermatophyta</taxon>
        <taxon>Magnoliopsida</taxon>
        <taxon>eudicotyledons</taxon>
        <taxon>Gunneridae</taxon>
        <taxon>Pentapetalae</taxon>
        <taxon>asterids</taxon>
        <taxon>campanulids</taxon>
        <taxon>Asterales</taxon>
        <taxon>Asteraceae</taxon>
        <taxon>Asteroideae</taxon>
        <taxon>Heliantheae alliance</taxon>
        <taxon>Eupatorieae</taxon>
        <taxon>Mikania</taxon>
    </lineage>
</organism>
<dbReference type="InterPro" id="IPR013083">
    <property type="entry name" value="Znf_RING/FYVE/PHD"/>
</dbReference>
<dbReference type="Pfam" id="PF13920">
    <property type="entry name" value="zf-C3HC4_3"/>
    <property type="match status" value="1"/>
</dbReference>
<sequence length="309" mass="34756">MAVEASQIALFSSPNNCVFICQGDASRYDDRLQSAYRNMKENALPVYTSGVIDVCPATDFMAESGLTSTLPISRKRSRDSSTLNPPFALPKVPISDPNGLNQRAYEFLSEDMSEQIYKQQFEIDRFIDQHNEKVRTEIEEMRNRHSRRLATAYEGIVSRLKMKDDQILKIRLMNRSLEEKVNSISVENQIWRELAQTNEETANALRNNLQQVLAELQIQNQHRLDFAGNCDGESHCGSNFEEDHRLVEADAGGGYGGRNRRCRICGKGESCVLLLPCRHLCVCSLCVSSVNVCPVCKSTKSAGVHVNMT</sequence>
<name>A0A5N6PIR6_9ASTR</name>
<keyword evidence="1" id="KW-0479">Metal-binding</keyword>
<dbReference type="GO" id="GO:0004842">
    <property type="term" value="F:ubiquitin-protein transferase activity"/>
    <property type="evidence" value="ECO:0007669"/>
    <property type="project" value="TreeGrafter"/>
</dbReference>
<keyword evidence="5" id="KW-0175">Coiled coil</keyword>